<dbReference type="SUPFAM" id="SSF52096">
    <property type="entry name" value="ClpP/crotonase"/>
    <property type="match status" value="1"/>
</dbReference>
<dbReference type="SMART" id="SM00245">
    <property type="entry name" value="TSPc"/>
    <property type="match status" value="1"/>
</dbReference>
<feature type="domain" description="Tail specific protease" evidence="1">
    <location>
        <begin position="236"/>
        <end position="438"/>
    </location>
</feature>
<dbReference type="InterPro" id="IPR028204">
    <property type="entry name" value="Tricorn_C1"/>
</dbReference>
<dbReference type="Pfam" id="PF14684">
    <property type="entry name" value="Tricorn_C1"/>
    <property type="match status" value="1"/>
</dbReference>
<reference evidence="2 3" key="1">
    <citation type="submission" date="2018-01" db="EMBL/GenBank/DDBJ databases">
        <title>Co-occurrence of chitin degradation, pigmentation and bioactivity in marine Pseudoalteromonas.</title>
        <authorList>
            <person name="Paulsen S."/>
            <person name="Gram L."/>
            <person name="Machado H."/>
        </authorList>
    </citation>
    <scope>NUCLEOTIDE SEQUENCE [LARGE SCALE GENOMIC DNA]</scope>
    <source>
        <strain evidence="2 3">S3898</strain>
    </source>
</reference>
<comment type="caution">
    <text evidence="2">The sequence shown here is derived from an EMBL/GenBank/DDBJ whole genome shotgun (WGS) entry which is preliminary data.</text>
</comment>
<dbReference type="Pfam" id="PF03572">
    <property type="entry name" value="Peptidase_S41"/>
    <property type="match status" value="1"/>
</dbReference>
<organism evidence="2 3">
    <name type="scientific">Pseudoalteromonas phenolica</name>
    <dbReference type="NCBI Taxonomy" id="161398"/>
    <lineage>
        <taxon>Bacteria</taxon>
        <taxon>Pseudomonadati</taxon>
        <taxon>Pseudomonadota</taxon>
        <taxon>Gammaproteobacteria</taxon>
        <taxon>Alteromonadales</taxon>
        <taxon>Pseudoalteromonadaceae</taxon>
        <taxon>Pseudoalteromonas</taxon>
    </lineage>
</organism>
<evidence type="ECO:0000313" key="3">
    <source>
        <dbReference type="Proteomes" id="UP000291338"/>
    </source>
</evidence>
<dbReference type="CDD" id="cd07563">
    <property type="entry name" value="Peptidase_S41_IRBP"/>
    <property type="match status" value="1"/>
</dbReference>
<gene>
    <name evidence="2" type="ORF">C1E23_00280</name>
</gene>
<dbReference type="InterPro" id="IPR005151">
    <property type="entry name" value="Tail-specific_protease"/>
</dbReference>
<dbReference type="EMBL" id="PPSX01000001">
    <property type="protein sequence ID" value="RZQ55167.1"/>
    <property type="molecule type" value="Genomic_DNA"/>
</dbReference>
<evidence type="ECO:0000313" key="2">
    <source>
        <dbReference type="EMBL" id="RZQ55167.1"/>
    </source>
</evidence>
<dbReference type="GO" id="GO:0008236">
    <property type="term" value="F:serine-type peptidase activity"/>
    <property type="evidence" value="ECO:0007669"/>
    <property type="project" value="InterPro"/>
</dbReference>
<dbReference type="Gene3D" id="3.30.750.44">
    <property type="match status" value="1"/>
</dbReference>
<sequence length="464" mass="52114">MQIIKTALLSSALLLLGCDSRPTLPTSSTFTLEHHTGVWQSQGYGYIMKIDVEGMQLFDRNQAGCIQKNISSADIAENMAVFKNIDENHISVSATPNSTQYHFERLTNNQAELIKTCITSINTNPVENFNYFSQTMAEHYAFFDTYQQNWPKIVEKYQDKINNSSPNSQLFNVLSSMLKDLDDAHLFLAAEVDGNPKLYQPSKSRTLRPALDRAFAKQNDFEDPKAFRLNWYENYKSQVREAVLEGNANEIGQFIIWGMIDNIGYINLQRMQDFSESASIQDDMAAIEQAMDTMMNTLSKSDAIVLDITANGGGHDEVGLVLARYFNQKKRLAYSKIAFGGNHSQQYYLDVAQNIAYTKPVYLVTSDHTVSAAETFTMAMKSLPQVIHVGDTTRGSHSDILDKMLLNGWHLGLSNEIYKDSTGKVSEGKGLVPERMLPIFAGDDIFNSHSIAIQTLLKEVKSKL</sequence>
<dbReference type="PROSITE" id="PS51257">
    <property type="entry name" value="PROKAR_LIPOPROTEIN"/>
    <property type="match status" value="1"/>
</dbReference>
<proteinExistence type="predicted"/>
<dbReference type="InterPro" id="IPR029045">
    <property type="entry name" value="ClpP/crotonase-like_dom_sf"/>
</dbReference>
<dbReference type="PANTHER" id="PTHR11261">
    <property type="entry name" value="INTERPHOTORECEPTOR RETINOID-BINDING PROTEIN"/>
    <property type="match status" value="1"/>
</dbReference>
<dbReference type="Proteomes" id="UP000291338">
    <property type="component" value="Unassembled WGS sequence"/>
</dbReference>
<accession>A0A4Q7IUZ9</accession>
<dbReference type="AlphaFoldDB" id="A0A4Q7IUZ9"/>
<name>A0A4Q7IUZ9_9GAMM</name>
<dbReference type="GO" id="GO:0006508">
    <property type="term" value="P:proteolysis"/>
    <property type="evidence" value="ECO:0007669"/>
    <property type="project" value="InterPro"/>
</dbReference>
<dbReference type="PANTHER" id="PTHR11261:SF3">
    <property type="entry name" value="RETINOL-BINDING PROTEIN 3"/>
    <property type="match status" value="1"/>
</dbReference>
<dbReference type="RefSeq" id="WP_130253649.1">
    <property type="nucleotide sequence ID" value="NZ_PPSX01000001.1"/>
</dbReference>
<evidence type="ECO:0000259" key="1">
    <source>
        <dbReference type="SMART" id="SM00245"/>
    </source>
</evidence>
<protein>
    <recommendedName>
        <fullName evidence="1">Tail specific protease domain-containing protein</fullName>
    </recommendedName>
</protein>
<dbReference type="Gene3D" id="3.90.226.10">
    <property type="entry name" value="2-enoyl-CoA Hydratase, Chain A, domain 1"/>
    <property type="match status" value="1"/>
</dbReference>